<dbReference type="EMBL" id="GADI01007856">
    <property type="protein sequence ID" value="JAA65952.1"/>
    <property type="molecule type" value="mRNA"/>
</dbReference>
<sequence length="116" mass="13350">MVHLHHTPVALPAVMGPRCLVRLADLTILEVHAILRIFRFPSQGDKARTNKHSIEVIIKNHDSPVYQHDEIHTSSSCIVKAKYHKHRVNHGHHRTYCYNTKGYNKDPSDTVSLITW</sequence>
<accession>A0A0K8R460</accession>
<organism evidence="1">
    <name type="scientific">Ixodes ricinus</name>
    <name type="common">Common tick</name>
    <name type="synonym">Acarus ricinus</name>
    <dbReference type="NCBI Taxonomy" id="34613"/>
    <lineage>
        <taxon>Eukaryota</taxon>
        <taxon>Metazoa</taxon>
        <taxon>Ecdysozoa</taxon>
        <taxon>Arthropoda</taxon>
        <taxon>Chelicerata</taxon>
        <taxon>Arachnida</taxon>
        <taxon>Acari</taxon>
        <taxon>Parasitiformes</taxon>
        <taxon>Ixodida</taxon>
        <taxon>Ixodoidea</taxon>
        <taxon>Ixodidae</taxon>
        <taxon>Ixodinae</taxon>
        <taxon>Ixodes</taxon>
    </lineage>
</organism>
<proteinExistence type="evidence at transcript level"/>
<dbReference type="AlphaFoldDB" id="A0A0K8R460"/>
<reference evidence="1" key="1">
    <citation type="submission" date="2012-12" db="EMBL/GenBank/DDBJ databases">
        <title>Identification and characterization of a phenylalanine ammonia-lyase gene family in Isatis indigotica Fort.</title>
        <authorList>
            <person name="Liu Q."/>
            <person name="Chen J."/>
            <person name="Zhou X."/>
            <person name="Di P."/>
            <person name="Xiao Y."/>
            <person name="Xuan H."/>
            <person name="Zhang L."/>
            <person name="Chen W."/>
        </authorList>
    </citation>
    <scope>NUCLEOTIDE SEQUENCE</scope>
    <source>
        <tissue evidence="1">Salivary gland</tissue>
    </source>
</reference>
<name>A0A0K8R460_IXORI</name>
<keyword evidence="1" id="KW-0808">Transferase</keyword>
<protein>
    <submittedName>
        <fullName evidence="1">Putative palmitoyltransferase zdhhc6</fullName>
    </submittedName>
</protein>
<dbReference type="GO" id="GO:0016740">
    <property type="term" value="F:transferase activity"/>
    <property type="evidence" value="ECO:0007669"/>
    <property type="project" value="UniProtKB-KW"/>
</dbReference>
<evidence type="ECO:0000313" key="1">
    <source>
        <dbReference type="EMBL" id="JAA65952.1"/>
    </source>
</evidence>